<evidence type="ECO:0000313" key="2">
    <source>
        <dbReference type="Proteomes" id="UP000238762"/>
    </source>
</evidence>
<dbReference type="Proteomes" id="UP000238762">
    <property type="component" value="Unassembled WGS sequence"/>
</dbReference>
<keyword evidence="2" id="KW-1185">Reference proteome</keyword>
<reference evidence="1 2" key="1">
    <citation type="submission" date="2018-02" db="EMBL/GenBank/DDBJ databases">
        <authorList>
            <person name="Cohen D.B."/>
            <person name="Kent A.D."/>
        </authorList>
    </citation>
    <scope>NUCLEOTIDE SEQUENCE [LARGE SCALE GENOMIC DNA]</scope>
    <source>
        <strain evidence="1 2">CCAP 1448/3</strain>
    </source>
</reference>
<dbReference type="Pfam" id="PF10994">
    <property type="entry name" value="DUF2817"/>
    <property type="match status" value="1"/>
</dbReference>
<organism evidence="1 2">
    <name type="scientific">Merismopedia glauca CCAP 1448/3</name>
    <dbReference type="NCBI Taxonomy" id="1296344"/>
    <lineage>
        <taxon>Bacteria</taxon>
        <taxon>Bacillati</taxon>
        <taxon>Cyanobacteriota</taxon>
        <taxon>Cyanophyceae</taxon>
        <taxon>Synechococcales</taxon>
        <taxon>Merismopediaceae</taxon>
        <taxon>Merismopedia</taxon>
    </lineage>
</organism>
<dbReference type="RefSeq" id="WP_106290682.1">
    <property type="nucleotide sequence ID" value="NZ_CAWNTC010000164.1"/>
</dbReference>
<dbReference type="OrthoDB" id="4014363at2"/>
<accession>A0A2T1BYY5</accession>
<name>A0A2T1BYY5_9CYAN</name>
<proteinExistence type="predicted"/>
<comment type="caution">
    <text evidence="1">The sequence shown here is derived from an EMBL/GenBank/DDBJ whole genome shotgun (WGS) entry which is preliminary data.</text>
</comment>
<evidence type="ECO:0000313" key="1">
    <source>
        <dbReference type="EMBL" id="PSB01108.1"/>
    </source>
</evidence>
<gene>
    <name evidence="1" type="ORF">C7B64_20030</name>
</gene>
<reference evidence="1 2" key="2">
    <citation type="submission" date="2018-03" db="EMBL/GenBank/DDBJ databases">
        <title>The ancient ancestry and fast evolution of plastids.</title>
        <authorList>
            <person name="Moore K.R."/>
            <person name="Magnabosco C."/>
            <person name="Momper L."/>
            <person name="Gold D.A."/>
            <person name="Bosak T."/>
            <person name="Fournier G.P."/>
        </authorList>
    </citation>
    <scope>NUCLEOTIDE SEQUENCE [LARGE SCALE GENOMIC DNA]</scope>
    <source>
        <strain evidence="1 2">CCAP 1448/3</strain>
    </source>
</reference>
<dbReference type="CDD" id="cd06233">
    <property type="entry name" value="M14-like"/>
    <property type="match status" value="1"/>
</dbReference>
<dbReference type="InterPro" id="IPR021259">
    <property type="entry name" value="DUF2817"/>
</dbReference>
<dbReference type="AlphaFoldDB" id="A0A2T1BYY5"/>
<protein>
    <submittedName>
        <fullName evidence="1">DUF2817 domain-containing protein</fullName>
    </submittedName>
</protein>
<dbReference type="EMBL" id="PVWJ01000130">
    <property type="protein sequence ID" value="PSB01108.1"/>
    <property type="molecule type" value="Genomic_DNA"/>
</dbReference>
<dbReference type="SUPFAM" id="SSF53187">
    <property type="entry name" value="Zn-dependent exopeptidases"/>
    <property type="match status" value="1"/>
</dbReference>
<dbReference type="Gene3D" id="3.40.630.10">
    <property type="entry name" value="Zn peptidases"/>
    <property type="match status" value="1"/>
</dbReference>
<sequence>MQPIYETSRVEAFSPSYMTARERFRTASSSLGYRYTAYPIGQNDPSGEELTIDVVICNSPNPRRVAVISSGLHGVEGFLGSAIQLALLEEHKLIRSALSSEIKVILIHALNPYGFAWRRRWNENNVDLNRNFLLPEEDFQGSPKDYSKFDSFLNPTSPPSRTEPYILQAIWLILRYGMLRLTNTLPVGQYDFPKGLFFGGHFPSATQEILANNLPKWIGSSSEVLHIDFHTGLGKWGTYKLLLDLPATSEPYSRLTQYFGANAVEPYNPEGVSYKIRGGLGTWCQHLLTECRYDLLTAEFGTYSTVQVLKALRDENRAYWWGKEHQNYEWTKHQLVEMFLPRSRQWQEQCVVQGLNICKQALSY</sequence>